<protein>
    <recommendedName>
        <fullName evidence="9">Pentacotripeptide-repeat region of PRORP domain-containing protein</fullName>
    </recommendedName>
</protein>
<evidence type="ECO:0000256" key="6">
    <source>
        <dbReference type="PROSITE-ProRule" id="PRU00708"/>
    </source>
</evidence>
<gene>
    <name evidence="7" type="ORF">DVH24_035226</name>
</gene>
<evidence type="ECO:0000256" key="5">
    <source>
        <dbReference type="ARBA" id="ARBA00023128"/>
    </source>
</evidence>
<keyword evidence="5" id="KW-0496">Mitochondrion</keyword>
<reference evidence="7 8" key="1">
    <citation type="submission" date="2018-10" db="EMBL/GenBank/DDBJ databases">
        <title>A high-quality apple genome assembly.</title>
        <authorList>
            <person name="Hu J."/>
        </authorList>
    </citation>
    <scope>NUCLEOTIDE SEQUENCE [LARGE SCALE GENOMIC DNA]</scope>
    <source>
        <strain evidence="8">cv. HFTH1</strain>
        <tissue evidence="7">Young leaf</tissue>
    </source>
</reference>
<dbReference type="FunFam" id="1.25.40.10:FF:000385">
    <property type="entry name" value="Pentatricopeptide repeat-containing protein mitochondrial"/>
    <property type="match status" value="2"/>
</dbReference>
<dbReference type="GO" id="GO:0005739">
    <property type="term" value="C:mitochondrion"/>
    <property type="evidence" value="ECO:0007669"/>
    <property type="project" value="UniProtKB-SubCell"/>
</dbReference>
<dbReference type="Pfam" id="PF13041">
    <property type="entry name" value="PPR_2"/>
    <property type="match status" value="2"/>
</dbReference>
<dbReference type="AlphaFoldDB" id="A0A498J9D6"/>
<evidence type="ECO:0008006" key="9">
    <source>
        <dbReference type="Google" id="ProtNLM"/>
    </source>
</evidence>
<comment type="subcellular location">
    <subcellularLocation>
        <location evidence="1">Mitochondrion</location>
    </subcellularLocation>
</comment>
<dbReference type="Pfam" id="PF01535">
    <property type="entry name" value="PPR"/>
    <property type="match status" value="6"/>
</dbReference>
<evidence type="ECO:0000256" key="1">
    <source>
        <dbReference type="ARBA" id="ARBA00004173"/>
    </source>
</evidence>
<comment type="caution">
    <text evidence="7">The sequence shown here is derived from an EMBL/GenBank/DDBJ whole genome shotgun (WGS) entry which is preliminary data.</text>
</comment>
<sequence length="1032" mass="117628">MKLNCMSKLISFSLQNPRKNYALFNSIRPSSSSSSSSPSWSNSLHDRIKVIRDPKASVLPVLEQWVSEGQAVEKQQLQSLVRLLKDFRRFNHALEISQWMTDRRYFDLSPSDAAARLNLIHRVHGLEHAENYFNNLSKSLKSLNAYGALLCIYVQERSVEKAEATMQKMKKMGMAKTSFPYNMLINLYSQNGQYEKINILMQEMEENGIPIDKYTLRNRMMAYIAASDMPGMEAILNRMEEDPNLIVDWKIYSMAANGYLKVGLTEKAISMLKMLEGLMPLQGKKSVEFLLTLYASTGNKEELYRVWDTYKPSNEPVDVPYGCMISSLAKLDDIEGAEGIFEEWESQCKIYDFRVLNRLLVAYCKRGLFDKAESVVNKAVEGRIPYASTWNVLAIGYTEKQQMPKAVEMLKKALSVGRRGWVPHSPTLTACLDYLEGQGDIEGIEEIISLLKNLGPLSEDLYHRLLRASVAAGKSVAIILDQMKVDGFTADEEAYKVIETSLISLPLQLDKRIIFRGSMIKLLGSNPRRVNAISGSSRALFCSSKAAASSQPPFEPLYIRISRAGNPRVSVVPILNQWVEEGRDVKKWELQSFIKLFRKYRRYSHALQISEWMSDARNQYLTPGDIAVRLDLISKVRGLQQAEAYFNSIPDQLRNFKVYGALLFSYVENKSSEKAEIIFEKMNELGYLKGSVAYNAMLTLYSQIGKHEKLDILVKEMEEKGIDYDSYTLKILLNSYAAISEIDRMEKLLMKIDADPLVNVDWNGYVIAANGFLKAGLLEKASTMLRRSEQLISNKTSKFAYEVLLTLYATIGNKDEVYRIWNIYKNMVGLYNSGYLCMLSSLVKLGDIDSAEMIVEEWESVAKFFDIRIPNLLITAYCKKDLLEKADLYIKRLEESSKELDASIWTRLATGYHMNGQMDKAVETMKKAILASRAGWKFNHLTLAACLEYLKEKGDVEVAQELSRLIRETDHFSADLCDKLDKYVIGELHRRDGEVSQELLRLLTGSDHLSTDLYDKVEDYTYDESKVMALIN</sequence>
<keyword evidence="8" id="KW-1185">Reference proteome</keyword>
<dbReference type="SUPFAM" id="SSF48452">
    <property type="entry name" value="TPR-like"/>
    <property type="match status" value="2"/>
</dbReference>
<dbReference type="GO" id="GO:0003729">
    <property type="term" value="F:mRNA binding"/>
    <property type="evidence" value="ECO:0007669"/>
    <property type="project" value="UniProtKB-ARBA"/>
</dbReference>
<dbReference type="InterPro" id="IPR011990">
    <property type="entry name" value="TPR-like_helical_dom_sf"/>
</dbReference>
<evidence type="ECO:0000256" key="2">
    <source>
        <dbReference type="ARBA" id="ARBA00007626"/>
    </source>
</evidence>
<keyword evidence="4" id="KW-0809">Transit peptide</keyword>
<evidence type="ECO:0000313" key="8">
    <source>
        <dbReference type="Proteomes" id="UP000290289"/>
    </source>
</evidence>
<feature type="repeat" description="PPR" evidence="6">
    <location>
        <begin position="177"/>
        <end position="211"/>
    </location>
</feature>
<feature type="repeat" description="PPR" evidence="6">
    <location>
        <begin position="690"/>
        <end position="724"/>
    </location>
</feature>
<name>A0A498J9D6_MALDO</name>
<keyword evidence="3" id="KW-0677">Repeat</keyword>
<dbReference type="Proteomes" id="UP000290289">
    <property type="component" value="Chromosome 9"/>
</dbReference>
<comment type="similarity">
    <text evidence="2">Belongs to the PPR family. P subfamily.</text>
</comment>
<evidence type="ECO:0000256" key="4">
    <source>
        <dbReference type="ARBA" id="ARBA00022946"/>
    </source>
</evidence>
<dbReference type="EMBL" id="RDQH01000335">
    <property type="protein sequence ID" value="RXH90462.1"/>
    <property type="molecule type" value="Genomic_DNA"/>
</dbReference>
<dbReference type="NCBIfam" id="TIGR00756">
    <property type="entry name" value="PPR"/>
    <property type="match status" value="2"/>
</dbReference>
<proteinExistence type="inferred from homology"/>
<organism evidence="7 8">
    <name type="scientific">Malus domestica</name>
    <name type="common">Apple</name>
    <name type="synonym">Pyrus malus</name>
    <dbReference type="NCBI Taxonomy" id="3750"/>
    <lineage>
        <taxon>Eukaryota</taxon>
        <taxon>Viridiplantae</taxon>
        <taxon>Streptophyta</taxon>
        <taxon>Embryophyta</taxon>
        <taxon>Tracheophyta</taxon>
        <taxon>Spermatophyta</taxon>
        <taxon>Magnoliopsida</taxon>
        <taxon>eudicotyledons</taxon>
        <taxon>Gunneridae</taxon>
        <taxon>Pentapetalae</taxon>
        <taxon>rosids</taxon>
        <taxon>fabids</taxon>
        <taxon>Rosales</taxon>
        <taxon>Rosaceae</taxon>
        <taxon>Amygdaloideae</taxon>
        <taxon>Maleae</taxon>
        <taxon>Malus</taxon>
    </lineage>
</organism>
<dbReference type="PROSITE" id="PS51375">
    <property type="entry name" value="PPR"/>
    <property type="match status" value="2"/>
</dbReference>
<evidence type="ECO:0000313" key="7">
    <source>
        <dbReference type="EMBL" id="RXH90462.1"/>
    </source>
</evidence>
<evidence type="ECO:0000256" key="3">
    <source>
        <dbReference type="ARBA" id="ARBA00022737"/>
    </source>
</evidence>
<dbReference type="Gene3D" id="1.25.40.10">
    <property type="entry name" value="Tetratricopeptide repeat domain"/>
    <property type="match status" value="4"/>
</dbReference>
<dbReference type="PANTHER" id="PTHR45717:SF6">
    <property type="entry name" value="PENTACOTRIPEPTIDE-REPEAT REGION OF PRORP DOMAIN-CONTAINING PROTEIN"/>
    <property type="match status" value="1"/>
</dbReference>
<dbReference type="InterPro" id="IPR002885">
    <property type="entry name" value="PPR_rpt"/>
</dbReference>
<dbReference type="PANTHER" id="PTHR45717">
    <property type="entry name" value="OS12G0527900 PROTEIN"/>
    <property type="match status" value="1"/>
</dbReference>
<accession>A0A498J9D6</accession>